<evidence type="ECO:0000256" key="2">
    <source>
        <dbReference type="ARBA" id="ARBA00022801"/>
    </source>
</evidence>
<name>A0A919CJ54_9GAMM</name>
<dbReference type="AlphaFoldDB" id="A0A919CJ54"/>
<comment type="similarity">
    <text evidence="1">Belongs to the thioesterase PaaI family.</text>
</comment>
<dbReference type="InterPro" id="IPR006683">
    <property type="entry name" value="Thioestr_dom"/>
</dbReference>
<dbReference type="Proteomes" id="UP000644693">
    <property type="component" value="Unassembled WGS sequence"/>
</dbReference>
<dbReference type="SUPFAM" id="SSF54637">
    <property type="entry name" value="Thioesterase/thiol ester dehydrase-isomerase"/>
    <property type="match status" value="1"/>
</dbReference>
<comment type="caution">
    <text evidence="4">The sequence shown here is derived from an EMBL/GenBank/DDBJ whole genome shotgun (WGS) entry which is preliminary data.</text>
</comment>
<dbReference type="GO" id="GO:0047617">
    <property type="term" value="F:fatty acyl-CoA hydrolase activity"/>
    <property type="evidence" value="ECO:0007669"/>
    <property type="project" value="InterPro"/>
</dbReference>
<dbReference type="EMBL" id="BMYM01000001">
    <property type="protein sequence ID" value="GHD27534.1"/>
    <property type="molecule type" value="Genomic_DNA"/>
</dbReference>
<dbReference type="PANTHER" id="PTHR21660:SF1">
    <property type="entry name" value="ACYL-COENZYME A THIOESTERASE 13"/>
    <property type="match status" value="1"/>
</dbReference>
<feature type="domain" description="Thioesterase" evidence="3">
    <location>
        <begin position="52"/>
        <end position="125"/>
    </location>
</feature>
<reference evidence="4" key="1">
    <citation type="journal article" date="2014" name="Int. J. Syst. Evol. Microbiol.">
        <title>Complete genome sequence of Corynebacterium casei LMG S-19264T (=DSM 44701T), isolated from a smear-ripened cheese.</title>
        <authorList>
            <consortium name="US DOE Joint Genome Institute (JGI-PGF)"/>
            <person name="Walter F."/>
            <person name="Albersmeier A."/>
            <person name="Kalinowski J."/>
            <person name="Ruckert C."/>
        </authorList>
    </citation>
    <scope>NUCLEOTIDE SEQUENCE</scope>
    <source>
        <strain evidence="4">KCTC 23430</strain>
    </source>
</reference>
<organism evidence="4 5">
    <name type="scientific">Parahalioglobus pacificus</name>
    <dbReference type="NCBI Taxonomy" id="930806"/>
    <lineage>
        <taxon>Bacteria</taxon>
        <taxon>Pseudomonadati</taxon>
        <taxon>Pseudomonadota</taxon>
        <taxon>Gammaproteobacteria</taxon>
        <taxon>Cellvibrionales</taxon>
        <taxon>Halieaceae</taxon>
        <taxon>Parahalioglobus</taxon>
    </lineage>
</organism>
<dbReference type="NCBIfam" id="TIGR00369">
    <property type="entry name" value="unchar_dom_1"/>
    <property type="match status" value="1"/>
</dbReference>
<reference evidence="4" key="2">
    <citation type="submission" date="2020-09" db="EMBL/GenBank/DDBJ databases">
        <authorList>
            <person name="Sun Q."/>
            <person name="Kim S."/>
        </authorList>
    </citation>
    <scope>NUCLEOTIDE SEQUENCE</scope>
    <source>
        <strain evidence="4">KCTC 23430</strain>
    </source>
</reference>
<dbReference type="Pfam" id="PF03061">
    <property type="entry name" value="4HBT"/>
    <property type="match status" value="1"/>
</dbReference>
<accession>A0A919CJ54</accession>
<protein>
    <recommendedName>
        <fullName evidence="3">Thioesterase domain-containing protein</fullName>
    </recommendedName>
</protein>
<dbReference type="Gene3D" id="3.10.129.10">
    <property type="entry name" value="Hotdog Thioesterase"/>
    <property type="match status" value="1"/>
</dbReference>
<dbReference type="InterPro" id="IPR029069">
    <property type="entry name" value="HotDog_dom_sf"/>
</dbReference>
<dbReference type="InterPro" id="IPR039298">
    <property type="entry name" value="ACOT13"/>
</dbReference>
<proteinExistence type="inferred from homology"/>
<dbReference type="CDD" id="cd03443">
    <property type="entry name" value="PaaI_thioesterase"/>
    <property type="match status" value="1"/>
</dbReference>
<evidence type="ECO:0000313" key="5">
    <source>
        <dbReference type="Proteomes" id="UP000644693"/>
    </source>
</evidence>
<evidence type="ECO:0000259" key="3">
    <source>
        <dbReference type="Pfam" id="PF03061"/>
    </source>
</evidence>
<dbReference type="RefSeq" id="WP_229802552.1">
    <property type="nucleotide sequence ID" value="NZ_BMYM01000001.1"/>
</dbReference>
<gene>
    <name evidence="4" type="ORF">GCM10007053_05980</name>
</gene>
<dbReference type="PANTHER" id="PTHR21660">
    <property type="entry name" value="THIOESTERASE SUPERFAMILY MEMBER-RELATED"/>
    <property type="match status" value="1"/>
</dbReference>
<keyword evidence="2" id="KW-0378">Hydrolase</keyword>
<evidence type="ECO:0000313" key="4">
    <source>
        <dbReference type="EMBL" id="GHD27534.1"/>
    </source>
</evidence>
<evidence type="ECO:0000256" key="1">
    <source>
        <dbReference type="ARBA" id="ARBA00008324"/>
    </source>
</evidence>
<sequence length="146" mass="15786">METQPIVDSLNEHTLPFIEMLGGRVIAIDLEAQTCTFEFNVSQDFCHSVDIVQGGFVTAMLDAAMSHAVFALGEDIVNLSSLEITTRYLEATRAGKLIAIGKITKAAYKTAFLEGELRDTDGKLLATSQTVAKVIRKKVGCSTSSK</sequence>
<keyword evidence="5" id="KW-1185">Reference proteome</keyword>
<dbReference type="InterPro" id="IPR003736">
    <property type="entry name" value="PAAI_dom"/>
</dbReference>